<name>A0A1E3L8M1_9BACL</name>
<keyword evidence="2" id="KW-1185">Reference proteome</keyword>
<protein>
    <recommendedName>
        <fullName evidence="3">DUF2247 domain-containing protein</fullName>
    </recommendedName>
</protein>
<dbReference type="Proteomes" id="UP000094578">
    <property type="component" value="Unassembled WGS sequence"/>
</dbReference>
<dbReference type="AlphaFoldDB" id="A0A1E3L8M1"/>
<proteinExistence type="predicted"/>
<evidence type="ECO:0000313" key="2">
    <source>
        <dbReference type="Proteomes" id="UP000094578"/>
    </source>
</evidence>
<dbReference type="Pfam" id="PF10004">
    <property type="entry name" value="DUF2247"/>
    <property type="match status" value="1"/>
</dbReference>
<comment type="caution">
    <text evidence="1">The sequence shown here is derived from an EMBL/GenBank/DDBJ whole genome shotgun (WGS) entry which is preliminary data.</text>
</comment>
<dbReference type="STRING" id="1886670.PTI45_01018"/>
<dbReference type="EMBL" id="MDER01000030">
    <property type="protein sequence ID" value="ODP29535.1"/>
    <property type="molecule type" value="Genomic_DNA"/>
</dbReference>
<sequence length="167" mass="19835">MNTLHISLPYEYVVSHVSLTWSDILFALEHDLMAKNAAVKYAYDVIEKEEKPTQTVLALTWVNNEEEIDFYLNELTNQIVEQEDNTSQKKFLYLLLNWVFEHKEQFSDPLQMVEIIYADFDYPEEISNFVRYMPSSEHRLNSVEASIERLFNNWAIYLRTAKIKISK</sequence>
<dbReference type="RefSeq" id="WP_069326600.1">
    <property type="nucleotide sequence ID" value="NZ_MDER01000030.1"/>
</dbReference>
<organism evidence="1 2">
    <name type="scientific">Paenibacillus nuruki</name>
    <dbReference type="NCBI Taxonomy" id="1886670"/>
    <lineage>
        <taxon>Bacteria</taxon>
        <taxon>Bacillati</taxon>
        <taxon>Bacillota</taxon>
        <taxon>Bacilli</taxon>
        <taxon>Bacillales</taxon>
        <taxon>Paenibacillaceae</taxon>
        <taxon>Paenibacillus</taxon>
    </lineage>
</organism>
<accession>A0A1E3L8M1</accession>
<evidence type="ECO:0008006" key="3">
    <source>
        <dbReference type="Google" id="ProtNLM"/>
    </source>
</evidence>
<dbReference type="PIRSF" id="PIRSF015278">
    <property type="entry name" value="UCP015278"/>
    <property type="match status" value="1"/>
</dbReference>
<gene>
    <name evidence="1" type="ORF">PTI45_01018</name>
</gene>
<reference evidence="1 2" key="1">
    <citation type="submission" date="2016-08" db="EMBL/GenBank/DDBJ databases">
        <title>Genome sequencing of Paenibacillus sp. TI45-13ar, isolated from Korean traditional nuruk.</title>
        <authorList>
            <person name="Kim S.-J."/>
        </authorList>
    </citation>
    <scope>NUCLEOTIDE SEQUENCE [LARGE SCALE GENOMIC DNA]</scope>
    <source>
        <strain evidence="1 2">TI45-13ar</strain>
    </source>
</reference>
<dbReference type="InterPro" id="IPR016630">
    <property type="entry name" value="UCP015278"/>
</dbReference>
<evidence type="ECO:0000313" key="1">
    <source>
        <dbReference type="EMBL" id="ODP29535.1"/>
    </source>
</evidence>